<sequence>MVNCRVRLRRAGVIALSAMTVAAAVSACGSVGNGVVITFFTPATDSVTFNVVAQECTKALGGRFAIRHVSLPRGPGEQRVQLARRLSAHDRGLDVMALDVVWTAEFAEAGWALPLSDDPEGRADADATDDTLPGPVATARWKHQLYAAPVITNTELLWYRPDLVRQPPLDWDAMVAEATRLHAAGQPAWIAVQANEGEGLVVWFNTLLASGGGQVLSEDGRRVTLTDTPAHRAATVNALRILKSVGTAPGADPSITRTDEGTARLAVEQGRAPLEVNWPYVLASMLENAVKGGVPFLPLNRNPALAGSINDVGTFVPSDEQFRIAYDASQKVFAFAPYPGVAPGRPAKVTIGGLNLAVASTTRHRAEAFEAVRCLRSPSSQKYVSMEGGLPAVRTSLYSDPQFQTKYPMYTVIRRQLTDAAVRPATPVYQALSLRLSATLSPITGIDPERTADELAAEAQKAIDGKGLLP</sequence>
<evidence type="ECO:0000256" key="4">
    <source>
        <dbReference type="SAM" id="SignalP"/>
    </source>
</evidence>
<proteinExistence type="inferred from homology"/>
<dbReference type="GO" id="GO:0042956">
    <property type="term" value="P:maltodextrin transmembrane transport"/>
    <property type="evidence" value="ECO:0007669"/>
    <property type="project" value="TreeGrafter"/>
</dbReference>
<feature type="signal peptide" evidence="4">
    <location>
        <begin position="1"/>
        <end position="23"/>
    </location>
</feature>
<keyword evidence="3 4" id="KW-0732">Signal</keyword>
<evidence type="ECO:0000313" key="5">
    <source>
        <dbReference type="EMBL" id="ORB34527.1"/>
    </source>
</evidence>
<dbReference type="PANTHER" id="PTHR30061:SF50">
    <property type="entry name" value="MALTOSE_MALTODEXTRIN-BINDING PERIPLASMIC PROTEIN"/>
    <property type="match status" value="1"/>
</dbReference>
<evidence type="ECO:0000256" key="1">
    <source>
        <dbReference type="ARBA" id="ARBA00008520"/>
    </source>
</evidence>
<dbReference type="EMBL" id="MVIE01000044">
    <property type="protein sequence ID" value="ORB34527.1"/>
    <property type="molecule type" value="Genomic_DNA"/>
</dbReference>
<protein>
    <submittedName>
        <fullName evidence="5">ABC transporter substrate-binding protein</fullName>
    </submittedName>
</protein>
<evidence type="ECO:0000256" key="2">
    <source>
        <dbReference type="ARBA" id="ARBA00022448"/>
    </source>
</evidence>
<dbReference type="PROSITE" id="PS51257">
    <property type="entry name" value="PROKAR_LIPOPROTEIN"/>
    <property type="match status" value="1"/>
</dbReference>
<organism evidence="5 6">
    <name type="scientific">Mycobacterium paraseoulense</name>
    <dbReference type="NCBI Taxonomy" id="590652"/>
    <lineage>
        <taxon>Bacteria</taxon>
        <taxon>Bacillati</taxon>
        <taxon>Actinomycetota</taxon>
        <taxon>Actinomycetes</taxon>
        <taxon>Mycobacteriales</taxon>
        <taxon>Mycobacteriaceae</taxon>
        <taxon>Mycobacterium</taxon>
    </lineage>
</organism>
<dbReference type="STRING" id="590652.BST39_24165"/>
<dbReference type="Proteomes" id="UP000192513">
    <property type="component" value="Unassembled WGS sequence"/>
</dbReference>
<feature type="chain" id="PRO_5038945050" evidence="4">
    <location>
        <begin position="24"/>
        <end position="470"/>
    </location>
</feature>
<evidence type="ECO:0000313" key="6">
    <source>
        <dbReference type="Proteomes" id="UP000192513"/>
    </source>
</evidence>
<name>A0A1X0I4B3_9MYCO</name>
<dbReference type="GO" id="GO:0055052">
    <property type="term" value="C:ATP-binding cassette (ABC) transporter complex, substrate-binding subunit-containing"/>
    <property type="evidence" value="ECO:0007669"/>
    <property type="project" value="TreeGrafter"/>
</dbReference>
<dbReference type="Gene3D" id="3.40.190.10">
    <property type="entry name" value="Periplasmic binding protein-like II"/>
    <property type="match status" value="4"/>
</dbReference>
<dbReference type="InterPro" id="IPR006059">
    <property type="entry name" value="SBP"/>
</dbReference>
<accession>A0A1X0I4B3</accession>
<comment type="caution">
    <text evidence="5">The sequence shown here is derived from an EMBL/GenBank/DDBJ whole genome shotgun (WGS) entry which is preliminary data.</text>
</comment>
<evidence type="ECO:0000256" key="3">
    <source>
        <dbReference type="ARBA" id="ARBA00022729"/>
    </source>
</evidence>
<dbReference type="AlphaFoldDB" id="A0A1X0I4B3"/>
<gene>
    <name evidence="5" type="ORF">BST39_24165</name>
</gene>
<reference evidence="5 6" key="1">
    <citation type="submission" date="2017-02" db="EMBL/GenBank/DDBJ databases">
        <title>The new phylogeny of genus Mycobacterium.</title>
        <authorList>
            <person name="Tortoli E."/>
            <person name="Trovato A."/>
            <person name="Cirillo D.M."/>
        </authorList>
    </citation>
    <scope>NUCLEOTIDE SEQUENCE [LARGE SCALE GENOMIC DNA]</scope>
    <source>
        <strain evidence="5 6">DSM 45000</strain>
    </source>
</reference>
<dbReference type="GO" id="GO:0015768">
    <property type="term" value="P:maltose transport"/>
    <property type="evidence" value="ECO:0007669"/>
    <property type="project" value="TreeGrafter"/>
</dbReference>
<dbReference type="Pfam" id="PF01547">
    <property type="entry name" value="SBP_bac_1"/>
    <property type="match status" value="1"/>
</dbReference>
<comment type="similarity">
    <text evidence="1">Belongs to the bacterial solute-binding protein 1 family.</text>
</comment>
<keyword evidence="6" id="KW-1185">Reference proteome</keyword>
<keyword evidence="2" id="KW-0813">Transport</keyword>
<dbReference type="GO" id="GO:1901982">
    <property type="term" value="F:maltose binding"/>
    <property type="evidence" value="ECO:0007669"/>
    <property type="project" value="TreeGrafter"/>
</dbReference>
<dbReference type="SUPFAM" id="SSF53850">
    <property type="entry name" value="Periplasmic binding protein-like II"/>
    <property type="match status" value="1"/>
</dbReference>
<dbReference type="PANTHER" id="PTHR30061">
    <property type="entry name" value="MALTOSE-BINDING PERIPLASMIC PROTEIN"/>
    <property type="match status" value="1"/>
</dbReference>